<dbReference type="InterPro" id="IPR023298">
    <property type="entry name" value="ATPase_P-typ_TM_dom_sf"/>
</dbReference>
<sequence length="789" mass="84405">MSFPPYPDGLPDEAVAERVQAGQTNRVPRTTSRPVSQILRSNIFTPFNAILTTAMVVVLAMGDWRDSVFALVMVINAAIGVCSELRSKRVLDSVAVLAAPTSQVLRAGKVQTVNNDDLVVDDLVELRLGDQIPADGTVLSTRGLEVDESILTGESLPVKKQVDDQLLSGTAVVAGSGRMWVRQVGADSWAQKITAEARKYSVVTSEIQRAIDRVLKWIMVVLPVVVVLLVWSQTRADAGNWRGAVILAIAGVVGMIPQGLVLLTSMNFGLAAATLSRRGVLVQELPAVEILARVDELCLDKTGTLTTGGIRGQELTVLPGAASEADLAGALGRLTSDETNASATAVQELLRSQAWSATDLPTELTEVPFNSTRKWSALSGANGSWVFGAPEILLANARGDAAEAARQLVAESSSRGQRTLCLSRAGGPIAENQPLPEDLSPQLIAVLSEDIRPDAAETLEYFRSQGVRVRVISGDAPGTVGAIADRLDLGGDGRTLQVVDARTLPEIDTPEFDRATAEVDVFGRVTPEQKRALVRSLQRGGHTVAMTGDGVNDALALKEADLGIAMGNGAPATKAVSRLVLMKSEFSVLPGVVAEGRRIIANMERVSSLFLSKTTYAVMLAVIVSVCGWVYPFLPRQLTFIGALTIGTPAFFLALAPSHRRYHPGFLRRTLWLAVPSGLLMGTGALIVYLLLGEHTEIGQTGATLTLILGALWLLGITARPFNLWRLVLICVMAAGALLGVLIPWTREFFALQWPDPQQWALIGGVGLAISALMEVCYRYTTRFRHEGS</sequence>
<organism evidence="8">
    <name type="scientific">Scrofimicrobium appendicitidis</name>
    <dbReference type="NCBI Taxonomy" id="3079930"/>
    <lineage>
        <taxon>Bacteria</taxon>
        <taxon>Bacillati</taxon>
        <taxon>Actinomycetota</taxon>
        <taxon>Actinomycetes</taxon>
        <taxon>Actinomycetales</taxon>
        <taxon>Actinomycetaceae</taxon>
        <taxon>Scrofimicrobium</taxon>
    </lineage>
</organism>
<dbReference type="PRINTS" id="PR00119">
    <property type="entry name" value="CATATPASE"/>
</dbReference>
<gene>
    <name evidence="8" type="ORF">SAC06_05990</name>
</gene>
<dbReference type="GO" id="GO:0016887">
    <property type="term" value="F:ATP hydrolysis activity"/>
    <property type="evidence" value="ECO:0007669"/>
    <property type="project" value="InterPro"/>
</dbReference>
<feature type="transmembrane region" description="Helical" evidence="6">
    <location>
        <begin position="670"/>
        <end position="692"/>
    </location>
</feature>
<evidence type="ECO:0000256" key="5">
    <source>
        <dbReference type="ARBA" id="ARBA00023136"/>
    </source>
</evidence>
<dbReference type="EMBL" id="CP138335">
    <property type="protein sequence ID" value="XBW07201.1"/>
    <property type="molecule type" value="Genomic_DNA"/>
</dbReference>
<dbReference type="SFLD" id="SFLDF00027">
    <property type="entry name" value="p-type_atpase"/>
    <property type="match status" value="1"/>
</dbReference>
<evidence type="ECO:0000256" key="2">
    <source>
        <dbReference type="ARBA" id="ARBA00022692"/>
    </source>
</evidence>
<dbReference type="KEGG" id="sapp:SAC06_05990"/>
<keyword evidence="4 6" id="KW-1133">Transmembrane helix</keyword>
<dbReference type="AlphaFoldDB" id="A0AAU7V5U8"/>
<feature type="transmembrane region" description="Helical" evidence="6">
    <location>
        <begin position="640"/>
        <end position="658"/>
    </location>
</feature>
<feature type="transmembrane region" description="Helical" evidence="6">
    <location>
        <begin position="698"/>
        <end position="717"/>
    </location>
</feature>
<proteinExistence type="predicted"/>
<dbReference type="PRINTS" id="PR00120">
    <property type="entry name" value="HATPASE"/>
</dbReference>
<dbReference type="Gene3D" id="3.40.1110.10">
    <property type="entry name" value="Calcium-transporting ATPase, cytoplasmic domain N"/>
    <property type="match status" value="1"/>
</dbReference>
<evidence type="ECO:0000259" key="7">
    <source>
        <dbReference type="Pfam" id="PF00122"/>
    </source>
</evidence>
<evidence type="ECO:0000256" key="4">
    <source>
        <dbReference type="ARBA" id="ARBA00022989"/>
    </source>
</evidence>
<dbReference type="SFLD" id="SFLDS00003">
    <property type="entry name" value="Haloacid_Dehalogenase"/>
    <property type="match status" value="1"/>
</dbReference>
<feature type="transmembrane region" description="Helical" evidence="6">
    <location>
        <begin position="724"/>
        <end position="746"/>
    </location>
</feature>
<evidence type="ECO:0000313" key="8">
    <source>
        <dbReference type="EMBL" id="XBW07201.1"/>
    </source>
</evidence>
<dbReference type="InterPro" id="IPR023214">
    <property type="entry name" value="HAD_sf"/>
</dbReference>
<name>A0AAU7V5U8_9ACTO</name>
<feature type="transmembrane region" description="Helical" evidence="6">
    <location>
        <begin position="214"/>
        <end position="232"/>
    </location>
</feature>
<feature type="transmembrane region" description="Helical" evidence="6">
    <location>
        <begin position="758"/>
        <end position="778"/>
    </location>
</feature>
<dbReference type="InterPro" id="IPR036412">
    <property type="entry name" value="HAD-like_sf"/>
</dbReference>
<evidence type="ECO:0000256" key="6">
    <source>
        <dbReference type="SAM" id="Phobius"/>
    </source>
</evidence>
<dbReference type="GO" id="GO:0005524">
    <property type="term" value="F:ATP binding"/>
    <property type="evidence" value="ECO:0007669"/>
    <property type="project" value="InterPro"/>
</dbReference>
<feature type="domain" description="P-type ATPase A" evidence="7">
    <location>
        <begin position="97"/>
        <end position="196"/>
    </location>
</feature>
<dbReference type="Gene3D" id="3.40.50.1000">
    <property type="entry name" value="HAD superfamily/HAD-like"/>
    <property type="match status" value="1"/>
</dbReference>
<dbReference type="RefSeq" id="WP_350257407.1">
    <property type="nucleotide sequence ID" value="NZ_CP138335.1"/>
</dbReference>
<dbReference type="SUPFAM" id="SSF81665">
    <property type="entry name" value="Calcium ATPase, transmembrane domain M"/>
    <property type="match status" value="1"/>
</dbReference>
<dbReference type="Pfam" id="PF00702">
    <property type="entry name" value="Hydrolase"/>
    <property type="match status" value="1"/>
</dbReference>
<feature type="transmembrane region" description="Helical" evidence="6">
    <location>
        <begin position="43"/>
        <end position="62"/>
    </location>
</feature>
<dbReference type="NCBIfam" id="TIGR01494">
    <property type="entry name" value="ATPase_P-type"/>
    <property type="match status" value="2"/>
</dbReference>
<dbReference type="SUPFAM" id="SSF81653">
    <property type="entry name" value="Calcium ATPase, transduction domain A"/>
    <property type="match status" value="1"/>
</dbReference>
<accession>A0AAU7V5U8</accession>
<dbReference type="Pfam" id="PF00122">
    <property type="entry name" value="E1-E2_ATPase"/>
    <property type="match status" value="1"/>
</dbReference>
<dbReference type="GO" id="GO:0005886">
    <property type="term" value="C:plasma membrane"/>
    <property type="evidence" value="ECO:0007669"/>
    <property type="project" value="UniProtKB-SubCell"/>
</dbReference>
<dbReference type="InterPro" id="IPR044492">
    <property type="entry name" value="P_typ_ATPase_HD_dom"/>
</dbReference>
<dbReference type="SUPFAM" id="SSF56784">
    <property type="entry name" value="HAD-like"/>
    <property type="match status" value="1"/>
</dbReference>
<keyword evidence="3" id="KW-1278">Translocase</keyword>
<dbReference type="InterPro" id="IPR059000">
    <property type="entry name" value="ATPase_P-type_domA"/>
</dbReference>
<feature type="transmembrane region" description="Helical" evidence="6">
    <location>
        <begin position="244"/>
        <end position="268"/>
    </location>
</feature>
<protein>
    <submittedName>
        <fullName evidence="8">Cation-translocating P-type ATPase</fullName>
    </submittedName>
</protein>
<comment type="subcellular location">
    <subcellularLocation>
        <location evidence="1">Cell membrane</location>
        <topology evidence="1">Multi-pass membrane protein</topology>
    </subcellularLocation>
</comment>
<dbReference type="Gene3D" id="2.70.150.10">
    <property type="entry name" value="Calcium-transporting ATPase, cytoplasmic transduction domain A"/>
    <property type="match status" value="1"/>
</dbReference>
<reference evidence="8" key="1">
    <citation type="submission" date="2023-11" db="EMBL/GenBank/DDBJ databases">
        <title>Scrofimicrobium hongkongense sp. nov., isolated from a patient with peritonitis.</title>
        <authorList>
            <person name="Lao H.Y."/>
            <person name="Wong A.Y.P."/>
            <person name="Ng T.L."/>
            <person name="Wong R.Y.L."/>
            <person name="Yau M.C.Y."/>
            <person name="Lam J.Y.W."/>
            <person name="Siu G.K.H."/>
        </authorList>
    </citation>
    <scope>NUCLEOTIDE SEQUENCE</scope>
    <source>
        <strain evidence="8">R131</strain>
    </source>
</reference>
<dbReference type="SFLD" id="SFLDG00002">
    <property type="entry name" value="C1.7:_P-type_atpase_like"/>
    <property type="match status" value="1"/>
</dbReference>
<dbReference type="Gene3D" id="1.20.1110.10">
    <property type="entry name" value="Calcium-transporting ATPase, transmembrane domain"/>
    <property type="match status" value="1"/>
</dbReference>
<feature type="transmembrane region" description="Helical" evidence="6">
    <location>
        <begin position="615"/>
        <end position="634"/>
    </location>
</feature>
<keyword evidence="2 6" id="KW-0812">Transmembrane</keyword>
<dbReference type="InterPro" id="IPR008250">
    <property type="entry name" value="ATPase_P-typ_transduc_dom_A_sf"/>
</dbReference>
<evidence type="ECO:0000256" key="1">
    <source>
        <dbReference type="ARBA" id="ARBA00004651"/>
    </source>
</evidence>
<keyword evidence="5 6" id="KW-0472">Membrane</keyword>
<dbReference type="InterPro" id="IPR001757">
    <property type="entry name" value="P_typ_ATPase"/>
</dbReference>
<dbReference type="PANTHER" id="PTHR42861">
    <property type="entry name" value="CALCIUM-TRANSPORTING ATPASE"/>
    <property type="match status" value="1"/>
</dbReference>
<dbReference type="InterPro" id="IPR018303">
    <property type="entry name" value="ATPase_P-typ_P_site"/>
</dbReference>
<dbReference type="InterPro" id="IPR023299">
    <property type="entry name" value="ATPase_P-typ_cyto_dom_N"/>
</dbReference>
<dbReference type="PROSITE" id="PS00154">
    <property type="entry name" value="ATPASE_E1_E2"/>
    <property type="match status" value="1"/>
</dbReference>
<evidence type="ECO:0000256" key="3">
    <source>
        <dbReference type="ARBA" id="ARBA00022967"/>
    </source>
</evidence>